<dbReference type="GO" id="GO:0004803">
    <property type="term" value="F:transposase activity"/>
    <property type="evidence" value="ECO:0007669"/>
    <property type="project" value="InterPro"/>
</dbReference>
<keyword evidence="1" id="KW-0175">Coiled coil</keyword>
<organism evidence="2 3">
    <name type="scientific">Paraburkholderia fungorum</name>
    <dbReference type="NCBI Taxonomy" id="134537"/>
    <lineage>
        <taxon>Bacteria</taxon>
        <taxon>Pseudomonadati</taxon>
        <taxon>Pseudomonadota</taxon>
        <taxon>Betaproteobacteria</taxon>
        <taxon>Burkholderiales</taxon>
        <taxon>Burkholderiaceae</taxon>
        <taxon>Paraburkholderia</taxon>
    </lineage>
</organism>
<name>A0A420GPJ3_9BURK</name>
<dbReference type="RefSeq" id="WP_183081336.1">
    <property type="nucleotide sequence ID" value="NZ_MCAS01000010.1"/>
</dbReference>
<evidence type="ECO:0000313" key="3">
    <source>
        <dbReference type="Proteomes" id="UP000283709"/>
    </source>
</evidence>
<dbReference type="Pfam" id="PF01527">
    <property type="entry name" value="HTH_Tnp_1"/>
    <property type="match status" value="1"/>
</dbReference>
<gene>
    <name evidence="2" type="ORF">BCY88_23220</name>
</gene>
<feature type="coiled-coil region" evidence="1">
    <location>
        <begin position="60"/>
        <end position="87"/>
    </location>
</feature>
<dbReference type="SUPFAM" id="SSF46689">
    <property type="entry name" value="Homeodomain-like"/>
    <property type="match status" value="1"/>
</dbReference>
<proteinExistence type="predicted"/>
<dbReference type="InterPro" id="IPR009057">
    <property type="entry name" value="Homeodomain-like_sf"/>
</dbReference>
<evidence type="ECO:0000256" key="1">
    <source>
        <dbReference type="SAM" id="Coils"/>
    </source>
</evidence>
<dbReference type="EMBL" id="MCAS01000010">
    <property type="protein sequence ID" value="RKF47220.1"/>
    <property type="molecule type" value="Genomic_DNA"/>
</dbReference>
<dbReference type="AlphaFoldDB" id="A0A420GPJ3"/>
<reference evidence="2 3" key="1">
    <citation type="submission" date="2016-07" db="EMBL/GenBank/DDBJ databases">
        <title>Genome analysis of Burkholderia fungorum ES3-20.</title>
        <authorList>
            <person name="Xu D."/>
            <person name="Yao R."/>
            <person name="Zheng S."/>
        </authorList>
    </citation>
    <scope>NUCLEOTIDE SEQUENCE [LARGE SCALE GENOMIC DNA]</scope>
    <source>
        <strain evidence="2 3">ES3-20</strain>
    </source>
</reference>
<dbReference type="InterPro" id="IPR002514">
    <property type="entry name" value="Transposase_8"/>
</dbReference>
<accession>A0A420GPJ3</accession>
<comment type="caution">
    <text evidence="2">The sequence shown here is derived from an EMBL/GenBank/DDBJ whole genome shotgun (WGS) entry which is preliminary data.</text>
</comment>
<dbReference type="GO" id="GO:0006313">
    <property type="term" value="P:DNA transposition"/>
    <property type="evidence" value="ECO:0007669"/>
    <property type="project" value="InterPro"/>
</dbReference>
<sequence length="117" mass="12900">MGGREFSAQFKEGVVNLMLQQGYMVGKAARALGIGETALRRWIGAREPQGTVSEPSKAALTHGQARIQELERRVAELERERDILKNPPLTPPAHKRVPRAATVVVHLESVFSHIPPC</sequence>
<protein>
    <recommendedName>
        <fullName evidence="4">Transposase</fullName>
    </recommendedName>
</protein>
<evidence type="ECO:0000313" key="2">
    <source>
        <dbReference type="EMBL" id="RKF47220.1"/>
    </source>
</evidence>
<dbReference type="Proteomes" id="UP000283709">
    <property type="component" value="Unassembled WGS sequence"/>
</dbReference>
<dbReference type="GO" id="GO:0003677">
    <property type="term" value="F:DNA binding"/>
    <property type="evidence" value="ECO:0007669"/>
    <property type="project" value="InterPro"/>
</dbReference>
<dbReference type="Gene3D" id="1.10.10.60">
    <property type="entry name" value="Homeodomain-like"/>
    <property type="match status" value="1"/>
</dbReference>
<evidence type="ECO:0008006" key="4">
    <source>
        <dbReference type="Google" id="ProtNLM"/>
    </source>
</evidence>